<keyword evidence="10" id="KW-1015">Disulfide bond</keyword>
<dbReference type="GO" id="GO:0006784">
    <property type="term" value="P:heme A biosynthetic process"/>
    <property type="evidence" value="ECO:0007669"/>
    <property type="project" value="InterPro"/>
</dbReference>
<evidence type="ECO:0000256" key="7">
    <source>
        <dbReference type="ARBA" id="ARBA00023004"/>
    </source>
</evidence>
<keyword evidence="6" id="KW-0560">Oxidoreductase</keyword>
<evidence type="ECO:0000313" key="13">
    <source>
        <dbReference type="EMBL" id="SFF42859.1"/>
    </source>
</evidence>
<evidence type="ECO:0000256" key="4">
    <source>
        <dbReference type="ARBA" id="ARBA00022723"/>
    </source>
</evidence>
<comment type="subcellular location">
    <subcellularLocation>
        <location evidence="1">Membrane</location>
        <topology evidence="1">Multi-pass membrane protein</topology>
    </subcellularLocation>
</comment>
<evidence type="ECO:0000256" key="2">
    <source>
        <dbReference type="ARBA" id="ARBA00022475"/>
    </source>
</evidence>
<gene>
    <name evidence="13" type="ORF">SAMN04488541_103346</name>
</gene>
<proteinExistence type="predicted"/>
<feature type="transmembrane region" description="Helical" evidence="12">
    <location>
        <begin position="260"/>
        <end position="284"/>
    </location>
</feature>
<dbReference type="RefSeq" id="WP_091548617.1">
    <property type="nucleotide sequence ID" value="NZ_FONY01000033.1"/>
</dbReference>
<evidence type="ECO:0000256" key="9">
    <source>
        <dbReference type="ARBA" id="ARBA00023136"/>
    </source>
</evidence>
<feature type="transmembrane region" description="Helical" evidence="12">
    <location>
        <begin position="140"/>
        <end position="158"/>
    </location>
</feature>
<keyword evidence="4" id="KW-0479">Metal-binding</keyword>
<dbReference type="PANTHER" id="PTHR35457">
    <property type="entry name" value="HEME A SYNTHASE"/>
    <property type="match status" value="1"/>
</dbReference>
<dbReference type="InterPro" id="IPR050450">
    <property type="entry name" value="COX15/CtaA_HemeA_synthase"/>
</dbReference>
<organism evidence="13 14">
    <name type="scientific">Thermoflexibacter ruber</name>
    <dbReference type="NCBI Taxonomy" id="1003"/>
    <lineage>
        <taxon>Bacteria</taxon>
        <taxon>Pseudomonadati</taxon>
        <taxon>Bacteroidota</taxon>
        <taxon>Cytophagia</taxon>
        <taxon>Cytophagales</taxon>
        <taxon>Thermoflexibacteraceae</taxon>
        <taxon>Thermoflexibacter</taxon>
    </lineage>
</organism>
<evidence type="ECO:0000256" key="12">
    <source>
        <dbReference type="SAM" id="Phobius"/>
    </source>
</evidence>
<keyword evidence="8" id="KW-0350">Heme biosynthesis</keyword>
<evidence type="ECO:0000256" key="5">
    <source>
        <dbReference type="ARBA" id="ARBA00022989"/>
    </source>
</evidence>
<keyword evidence="9 12" id="KW-0472">Membrane</keyword>
<feature type="transmembrane region" description="Helical" evidence="12">
    <location>
        <begin position="228"/>
        <end position="248"/>
    </location>
</feature>
<evidence type="ECO:0000256" key="3">
    <source>
        <dbReference type="ARBA" id="ARBA00022692"/>
    </source>
</evidence>
<evidence type="ECO:0000313" key="14">
    <source>
        <dbReference type="Proteomes" id="UP000199513"/>
    </source>
</evidence>
<feature type="transmembrane region" description="Helical" evidence="12">
    <location>
        <begin position="85"/>
        <end position="105"/>
    </location>
</feature>
<keyword evidence="2" id="KW-1003">Cell membrane</keyword>
<dbReference type="AlphaFoldDB" id="A0A1I2IKK6"/>
<protein>
    <submittedName>
        <fullName evidence="13">Cytochrome c oxidase assembly protein subunit 15</fullName>
    </submittedName>
</protein>
<keyword evidence="7" id="KW-0408">Iron</keyword>
<dbReference type="GO" id="GO:0016020">
    <property type="term" value="C:membrane"/>
    <property type="evidence" value="ECO:0007669"/>
    <property type="project" value="UniProtKB-SubCell"/>
</dbReference>
<comment type="pathway">
    <text evidence="11">Porphyrin-containing compound metabolism.</text>
</comment>
<keyword evidence="5 12" id="KW-1133">Transmembrane helix</keyword>
<sequence length="327" mass="37092">MHNTYRKFGIITIVAVYLLILVGGIVRSTGAGMGCPDWPRCFGQWIPPTDISQLPANYKEVFKVQGKEIADFDAFKTWVEYVNRLIGVLIGLFIFITFVLSFAFFKKDRLVFYLSFLSFFLVGFQGWLGSVVVATNLKPVTITLHMILALVIVNLLIYTVTRSYNTVFHTEQVTKKGLLNTIFIICMGLMLVQIVLGTQVRETIDEISASLNYTMRDTWIEKMGLSFYIHRSFSLLILALHIYLLYILKRNVQAQSRLTAWTNILVILIVAEITSGAVMAYFAIPAVMQPVHLLLGSLIIGVQFLALLMINYQRVFKSQIEEVPVLI</sequence>
<keyword evidence="3 12" id="KW-0812">Transmembrane</keyword>
<evidence type="ECO:0000256" key="6">
    <source>
        <dbReference type="ARBA" id="ARBA00023002"/>
    </source>
</evidence>
<name>A0A1I2IKK6_9BACT</name>
<feature type="transmembrane region" description="Helical" evidence="12">
    <location>
        <begin position="7"/>
        <end position="26"/>
    </location>
</feature>
<dbReference type="Pfam" id="PF02628">
    <property type="entry name" value="COX15-CtaA"/>
    <property type="match status" value="1"/>
</dbReference>
<dbReference type="GO" id="GO:0046872">
    <property type="term" value="F:metal ion binding"/>
    <property type="evidence" value="ECO:0007669"/>
    <property type="project" value="UniProtKB-KW"/>
</dbReference>
<dbReference type="STRING" id="1003.SAMN04488541_103346"/>
<keyword evidence="14" id="KW-1185">Reference proteome</keyword>
<evidence type="ECO:0000256" key="1">
    <source>
        <dbReference type="ARBA" id="ARBA00004141"/>
    </source>
</evidence>
<dbReference type="Proteomes" id="UP000199513">
    <property type="component" value="Unassembled WGS sequence"/>
</dbReference>
<dbReference type="OrthoDB" id="1447144at2"/>
<dbReference type="PANTHER" id="PTHR35457:SF1">
    <property type="entry name" value="HEME A SYNTHASE"/>
    <property type="match status" value="1"/>
</dbReference>
<accession>A0A1I2IKK6</accession>
<reference evidence="13 14" key="1">
    <citation type="submission" date="2016-10" db="EMBL/GenBank/DDBJ databases">
        <authorList>
            <person name="de Groot N.N."/>
        </authorList>
    </citation>
    <scope>NUCLEOTIDE SEQUENCE [LARGE SCALE GENOMIC DNA]</scope>
    <source>
        <strain>GEY</strain>
        <strain evidence="14">DSM 9560</strain>
    </source>
</reference>
<dbReference type="EMBL" id="FONY01000033">
    <property type="protein sequence ID" value="SFF42859.1"/>
    <property type="molecule type" value="Genomic_DNA"/>
</dbReference>
<dbReference type="GO" id="GO:0016491">
    <property type="term" value="F:oxidoreductase activity"/>
    <property type="evidence" value="ECO:0007669"/>
    <property type="project" value="UniProtKB-KW"/>
</dbReference>
<evidence type="ECO:0000256" key="10">
    <source>
        <dbReference type="ARBA" id="ARBA00023157"/>
    </source>
</evidence>
<evidence type="ECO:0000256" key="8">
    <source>
        <dbReference type="ARBA" id="ARBA00023133"/>
    </source>
</evidence>
<feature type="transmembrane region" description="Helical" evidence="12">
    <location>
        <begin position="178"/>
        <end position="196"/>
    </location>
</feature>
<evidence type="ECO:0000256" key="11">
    <source>
        <dbReference type="ARBA" id="ARBA00023444"/>
    </source>
</evidence>
<feature type="transmembrane region" description="Helical" evidence="12">
    <location>
        <begin position="290"/>
        <end position="310"/>
    </location>
</feature>
<dbReference type="InterPro" id="IPR003780">
    <property type="entry name" value="COX15/CtaA_fam"/>
</dbReference>
<feature type="transmembrane region" description="Helical" evidence="12">
    <location>
        <begin position="110"/>
        <end position="128"/>
    </location>
</feature>